<organism evidence="1 2">
    <name type="scientific">Ureibacillus aquaedulcis</name>
    <dbReference type="NCBI Taxonomy" id="3058421"/>
    <lineage>
        <taxon>Bacteria</taxon>
        <taxon>Bacillati</taxon>
        <taxon>Bacillota</taxon>
        <taxon>Bacilli</taxon>
        <taxon>Bacillales</taxon>
        <taxon>Caryophanaceae</taxon>
        <taxon>Ureibacillus</taxon>
    </lineage>
</organism>
<dbReference type="RefSeq" id="WP_301139841.1">
    <property type="nucleotide sequence ID" value="NZ_JAUHTQ010000024.1"/>
</dbReference>
<reference evidence="1" key="1">
    <citation type="submission" date="2023-07" db="EMBL/GenBank/DDBJ databases">
        <title>Ureibacillus sp. isolated from freshwater well.</title>
        <authorList>
            <person name="Kirdat K."/>
            <person name="Bhatt A."/>
            <person name="Teware R."/>
            <person name="Bhavsar Y."/>
            <person name="Yadav A."/>
        </authorList>
    </citation>
    <scope>NUCLEOTIDE SEQUENCE</scope>
    <source>
        <strain evidence="1">BA0131</strain>
    </source>
</reference>
<evidence type="ECO:0000313" key="2">
    <source>
        <dbReference type="Proteomes" id="UP001172743"/>
    </source>
</evidence>
<dbReference type="Proteomes" id="UP001172743">
    <property type="component" value="Unassembled WGS sequence"/>
</dbReference>
<evidence type="ECO:0000313" key="1">
    <source>
        <dbReference type="EMBL" id="MDN4495531.1"/>
    </source>
</evidence>
<dbReference type="EMBL" id="JAUHTQ010000024">
    <property type="protein sequence ID" value="MDN4495531.1"/>
    <property type="molecule type" value="Genomic_DNA"/>
</dbReference>
<proteinExistence type="predicted"/>
<sequence>MSKEQLRAQLNVTIGEVTEEELMELSGAYDVDPNTTPLTTSSWTCITFATATVCPSNVCTSKC</sequence>
<accession>A0ABT8GVU0</accession>
<dbReference type="NCBIfam" id="NF038161">
    <property type="entry name" value="lant_II_LchA2"/>
    <property type="match status" value="1"/>
</dbReference>
<comment type="caution">
    <text evidence="1">The sequence shown here is derived from an EMBL/GenBank/DDBJ whole genome shotgun (WGS) entry which is preliminary data.</text>
</comment>
<gene>
    <name evidence="1" type="ORF">QYB95_18470</name>
</gene>
<keyword evidence="2" id="KW-1185">Reference proteome</keyword>
<name>A0ABT8GVU0_9BACL</name>
<protein>
    <submittedName>
        <fullName evidence="1">Class II lanthipeptide, LchA2/BrtA2 family</fullName>
    </submittedName>
</protein>